<accession>A0A382GG70</accession>
<name>A0A382GG70_9ZZZZ</name>
<dbReference type="EMBL" id="UINC01054918">
    <property type="protein sequence ID" value="SVB73201.1"/>
    <property type="molecule type" value="Genomic_DNA"/>
</dbReference>
<organism evidence="1">
    <name type="scientific">marine metagenome</name>
    <dbReference type="NCBI Taxonomy" id="408172"/>
    <lineage>
        <taxon>unclassified sequences</taxon>
        <taxon>metagenomes</taxon>
        <taxon>ecological metagenomes</taxon>
    </lineage>
</organism>
<evidence type="ECO:0008006" key="2">
    <source>
        <dbReference type="Google" id="ProtNLM"/>
    </source>
</evidence>
<proteinExistence type="predicted"/>
<evidence type="ECO:0000313" key="1">
    <source>
        <dbReference type="EMBL" id="SVB73201.1"/>
    </source>
</evidence>
<gene>
    <name evidence="1" type="ORF">METZ01_LOCUS226055</name>
</gene>
<dbReference type="Gene3D" id="2.60.40.4070">
    <property type="match status" value="1"/>
</dbReference>
<feature type="non-terminal residue" evidence="1">
    <location>
        <position position="1"/>
    </location>
</feature>
<sequence length="310" mass="34345">HGEDSTFMRISAEEIGENPTGGNGITGHNETSENLSESWQVILSPHIVYGCLNESAENYNPSANTDDGKCVDLTIQQIYSQYEDAITVPCDEGLSISGTTTMGLVVSYQDKSSSGGPKIITIEDNNGYQLDAVIWEWDPMSSETISQYVDHYNPTEYYVLIEGTLGVYNCSFQLEVAGEDDIIYYSEYSPQGNFIQDTTIVNVKINPAPFVIIPSMGERLDYSYSFPDDSRVIVRIFDLGGRFVTTLVDSYFKDGGSVMRDTDNAEWDGRDHLGQIVSPGTYIMHIEANQFHSGKSFNDYAPVVVGVRSN</sequence>
<dbReference type="AlphaFoldDB" id="A0A382GG70"/>
<reference evidence="1" key="1">
    <citation type="submission" date="2018-05" db="EMBL/GenBank/DDBJ databases">
        <authorList>
            <person name="Lanie J.A."/>
            <person name="Ng W.-L."/>
            <person name="Kazmierczak K.M."/>
            <person name="Andrzejewski T.M."/>
            <person name="Davidsen T.M."/>
            <person name="Wayne K.J."/>
            <person name="Tettelin H."/>
            <person name="Glass J.I."/>
            <person name="Rusch D."/>
            <person name="Podicherti R."/>
            <person name="Tsui H.-C.T."/>
            <person name="Winkler M.E."/>
        </authorList>
    </citation>
    <scope>NUCLEOTIDE SEQUENCE</scope>
</reference>
<protein>
    <recommendedName>
        <fullName evidence="2">FlgD Ig-like domain-containing protein</fullName>
    </recommendedName>
</protein>